<accession>A0ABR0W7G2</accession>
<organism evidence="2 3">
    <name type="scientific">Rehmannia glutinosa</name>
    <name type="common">Chinese foxglove</name>
    <dbReference type="NCBI Taxonomy" id="99300"/>
    <lineage>
        <taxon>Eukaryota</taxon>
        <taxon>Viridiplantae</taxon>
        <taxon>Streptophyta</taxon>
        <taxon>Embryophyta</taxon>
        <taxon>Tracheophyta</taxon>
        <taxon>Spermatophyta</taxon>
        <taxon>Magnoliopsida</taxon>
        <taxon>eudicotyledons</taxon>
        <taxon>Gunneridae</taxon>
        <taxon>Pentapetalae</taxon>
        <taxon>asterids</taxon>
        <taxon>lamiids</taxon>
        <taxon>Lamiales</taxon>
        <taxon>Orobanchaceae</taxon>
        <taxon>Rehmannieae</taxon>
        <taxon>Rehmannia</taxon>
    </lineage>
</organism>
<keyword evidence="3" id="KW-1185">Reference proteome</keyword>
<comment type="caution">
    <text evidence="2">The sequence shown here is derived from an EMBL/GenBank/DDBJ whole genome shotgun (WGS) entry which is preliminary data.</text>
</comment>
<evidence type="ECO:0008006" key="4">
    <source>
        <dbReference type="Google" id="ProtNLM"/>
    </source>
</evidence>
<feature type="region of interest" description="Disordered" evidence="1">
    <location>
        <begin position="23"/>
        <end position="42"/>
    </location>
</feature>
<evidence type="ECO:0000313" key="2">
    <source>
        <dbReference type="EMBL" id="KAK6143603.1"/>
    </source>
</evidence>
<dbReference type="PANTHER" id="PTHR35109:SF1">
    <property type="entry name" value="GLUTAMATE RACEMASE"/>
    <property type="match status" value="1"/>
</dbReference>
<sequence length="101" mass="11805">MLLIKPFSEEGLAVGRRMMSRLARQNDHHRENTTNKVLEDTQSYWMPHPRTGIYIPKGQDWVMDDVPNDAASFDRTFWLRGIDGVDHHKPDTDNFMHNSPN</sequence>
<proteinExistence type="predicted"/>
<protein>
    <recommendedName>
        <fullName evidence="4">Late embryogenesis abundant protein</fullName>
    </recommendedName>
</protein>
<gene>
    <name evidence="2" type="ORF">DH2020_023951</name>
</gene>
<evidence type="ECO:0000256" key="1">
    <source>
        <dbReference type="SAM" id="MobiDB-lite"/>
    </source>
</evidence>
<dbReference type="PANTHER" id="PTHR35109">
    <property type="entry name" value="GLUTAMATE RACEMASE"/>
    <property type="match status" value="1"/>
</dbReference>
<evidence type="ECO:0000313" key="3">
    <source>
        <dbReference type="Proteomes" id="UP001318860"/>
    </source>
</evidence>
<feature type="compositionally biased region" description="Basic and acidic residues" evidence="1">
    <location>
        <begin position="24"/>
        <end position="39"/>
    </location>
</feature>
<reference evidence="2 3" key="1">
    <citation type="journal article" date="2021" name="Comput. Struct. Biotechnol. J.">
        <title>De novo genome assembly of the potent medicinal plant Rehmannia glutinosa using nanopore technology.</title>
        <authorList>
            <person name="Ma L."/>
            <person name="Dong C."/>
            <person name="Song C."/>
            <person name="Wang X."/>
            <person name="Zheng X."/>
            <person name="Niu Y."/>
            <person name="Chen S."/>
            <person name="Feng W."/>
        </authorList>
    </citation>
    <scope>NUCLEOTIDE SEQUENCE [LARGE SCALE GENOMIC DNA]</scope>
    <source>
        <strain evidence="2">DH-2019</strain>
    </source>
</reference>
<name>A0ABR0W7G2_REHGL</name>
<dbReference type="Proteomes" id="UP001318860">
    <property type="component" value="Unassembled WGS sequence"/>
</dbReference>
<dbReference type="EMBL" id="JABTTQ020000013">
    <property type="protein sequence ID" value="KAK6143603.1"/>
    <property type="molecule type" value="Genomic_DNA"/>
</dbReference>